<evidence type="ECO:0000256" key="1">
    <source>
        <dbReference type="SAM" id="MobiDB-lite"/>
    </source>
</evidence>
<accession>A0A5C5YEN1</accession>
<feature type="region of interest" description="Disordered" evidence="1">
    <location>
        <begin position="149"/>
        <end position="175"/>
    </location>
</feature>
<organism evidence="2 3">
    <name type="scientific">Allorhodopirellula solitaria</name>
    <dbReference type="NCBI Taxonomy" id="2527987"/>
    <lineage>
        <taxon>Bacteria</taxon>
        <taxon>Pseudomonadati</taxon>
        <taxon>Planctomycetota</taxon>
        <taxon>Planctomycetia</taxon>
        <taxon>Pirellulales</taxon>
        <taxon>Pirellulaceae</taxon>
        <taxon>Allorhodopirellula</taxon>
    </lineage>
</organism>
<proteinExistence type="predicted"/>
<gene>
    <name evidence="2" type="ORF">CA85_11030</name>
</gene>
<evidence type="ECO:0000313" key="2">
    <source>
        <dbReference type="EMBL" id="TWT74216.1"/>
    </source>
</evidence>
<dbReference type="Proteomes" id="UP000318053">
    <property type="component" value="Unassembled WGS sequence"/>
</dbReference>
<dbReference type="PROSITE" id="PS51257">
    <property type="entry name" value="PROKAR_LIPOPROTEIN"/>
    <property type="match status" value="1"/>
</dbReference>
<reference evidence="2 3" key="1">
    <citation type="submission" date="2019-02" db="EMBL/GenBank/DDBJ databases">
        <title>Deep-cultivation of Planctomycetes and their phenomic and genomic characterization uncovers novel biology.</title>
        <authorList>
            <person name="Wiegand S."/>
            <person name="Jogler M."/>
            <person name="Boedeker C."/>
            <person name="Pinto D."/>
            <person name="Vollmers J."/>
            <person name="Rivas-Marin E."/>
            <person name="Kohn T."/>
            <person name="Peeters S.H."/>
            <person name="Heuer A."/>
            <person name="Rast P."/>
            <person name="Oberbeckmann S."/>
            <person name="Bunk B."/>
            <person name="Jeske O."/>
            <person name="Meyerdierks A."/>
            <person name="Storesund J.E."/>
            <person name="Kallscheuer N."/>
            <person name="Luecker S."/>
            <person name="Lage O.M."/>
            <person name="Pohl T."/>
            <person name="Merkel B.J."/>
            <person name="Hornburger P."/>
            <person name="Mueller R.-W."/>
            <person name="Bruemmer F."/>
            <person name="Labrenz M."/>
            <person name="Spormann A.M."/>
            <person name="Op Den Camp H."/>
            <person name="Overmann J."/>
            <person name="Amann R."/>
            <person name="Jetten M.S.M."/>
            <person name="Mascher T."/>
            <person name="Medema M.H."/>
            <person name="Devos D.P."/>
            <person name="Kaster A.-K."/>
            <person name="Ovreas L."/>
            <person name="Rohde M."/>
            <person name="Galperin M.Y."/>
            <person name="Jogler C."/>
        </authorList>
    </citation>
    <scope>NUCLEOTIDE SEQUENCE [LARGE SCALE GENOMIC DNA]</scope>
    <source>
        <strain evidence="2 3">CA85</strain>
    </source>
</reference>
<comment type="caution">
    <text evidence="2">The sequence shown here is derived from an EMBL/GenBank/DDBJ whole genome shotgun (WGS) entry which is preliminary data.</text>
</comment>
<keyword evidence="3" id="KW-1185">Reference proteome</keyword>
<protein>
    <submittedName>
        <fullName evidence="2">Uncharacterized protein</fullName>
    </submittedName>
</protein>
<evidence type="ECO:0000313" key="3">
    <source>
        <dbReference type="Proteomes" id="UP000318053"/>
    </source>
</evidence>
<dbReference type="AlphaFoldDB" id="A0A5C5YEN1"/>
<name>A0A5C5YEN1_9BACT</name>
<dbReference type="EMBL" id="SJPK01000002">
    <property type="protein sequence ID" value="TWT74216.1"/>
    <property type="molecule type" value="Genomic_DNA"/>
</dbReference>
<sequence>MARSRATRLRTLPRPSGSWIRTTTANSTGASCDRISPVAPDHPAVRGTRAGIPVADGTVMATATDAAEMPAGVMLAVTILVDEMASAGVIAAEIRLTETLIIAVLAVAAHPSRLINAMMPADAVDVMPMVTLAMVAMPSEVQRAERTMQSKGFHGRKIKPNRQTNRVIRNRASPPLDHAKGLRSWSVC</sequence>